<dbReference type="Proteomes" id="UP000000763">
    <property type="component" value="Chromosome 7"/>
</dbReference>
<evidence type="ECO:0000313" key="2">
    <source>
        <dbReference type="Proteomes" id="UP000000763"/>
    </source>
</evidence>
<organism evidence="1 2">
    <name type="scientific">Oryza sativa subsp. japonica</name>
    <name type="common">Rice</name>
    <dbReference type="NCBI Taxonomy" id="39947"/>
    <lineage>
        <taxon>Eukaryota</taxon>
        <taxon>Viridiplantae</taxon>
        <taxon>Streptophyta</taxon>
        <taxon>Embryophyta</taxon>
        <taxon>Tracheophyta</taxon>
        <taxon>Spermatophyta</taxon>
        <taxon>Magnoliopsida</taxon>
        <taxon>Liliopsida</taxon>
        <taxon>Poales</taxon>
        <taxon>Poaceae</taxon>
        <taxon>BOP clade</taxon>
        <taxon>Oryzoideae</taxon>
        <taxon>Oryzeae</taxon>
        <taxon>Oryzinae</taxon>
        <taxon>Oryza</taxon>
        <taxon>Oryza sativa</taxon>
    </lineage>
</organism>
<evidence type="ECO:0000313" key="1">
    <source>
        <dbReference type="EMBL" id="BAC57384.1"/>
    </source>
</evidence>
<reference evidence="2" key="1">
    <citation type="journal article" date="2005" name="Nature">
        <title>The map-based sequence of the rice genome.</title>
        <authorList>
            <consortium name="International rice genome sequencing project (IRGSP)"/>
            <person name="Matsumoto T."/>
            <person name="Wu J."/>
            <person name="Kanamori H."/>
            <person name="Katayose Y."/>
            <person name="Fujisawa M."/>
            <person name="Namiki N."/>
            <person name="Mizuno H."/>
            <person name="Yamamoto K."/>
            <person name="Antonio B.A."/>
            <person name="Baba T."/>
            <person name="Sakata K."/>
            <person name="Nagamura Y."/>
            <person name="Aoki H."/>
            <person name="Arikawa K."/>
            <person name="Arita K."/>
            <person name="Bito T."/>
            <person name="Chiden Y."/>
            <person name="Fujitsuka N."/>
            <person name="Fukunaka R."/>
            <person name="Hamada M."/>
            <person name="Harada C."/>
            <person name="Hayashi A."/>
            <person name="Hijishita S."/>
            <person name="Honda M."/>
            <person name="Hosokawa S."/>
            <person name="Ichikawa Y."/>
            <person name="Idonuma A."/>
            <person name="Iijima M."/>
            <person name="Ikeda M."/>
            <person name="Ikeno M."/>
            <person name="Ito K."/>
            <person name="Ito S."/>
            <person name="Ito T."/>
            <person name="Ito Y."/>
            <person name="Ito Y."/>
            <person name="Iwabuchi A."/>
            <person name="Kamiya K."/>
            <person name="Karasawa W."/>
            <person name="Kurita K."/>
            <person name="Katagiri S."/>
            <person name="Kikuta A."/>
            <person name="Kobayashi H."/>
            <person name="Kobayashi N."/>
            <person name="Machita K."/>
            <person name="Maehara T."/>
            <person name="Masukawa M."/>
            <person name="Mizubayashi T."/>
            <person name="Mukai Y."/>
            <person name="Nagasaki H."/>
            <person name="Nagata Y."/>
            <person name="Naito S."/>
            <person name="Nakashima M."/>
            <person name="Nakama Y."/>
            <person name="Nakamichi Y."/>
            <person name="Nakamura M."/>
            <person name="Meguro A."/>
            <person name="Negishi M."/>
            <person name="Ohta I."/>
            <person name="Ohta T."/>
            <person name="Okamoto M."/>
            <person name="Ono N."/>
            <person name="Saji S."/>
            <person name="Sakaguchi M."/>
            <person name="Sakai K."/>
            <person name="Shibata M."/>
            <person name="Shimokawa T."/>
            <person name="Song J."/>
            <person name="Takazaki Y."/>
            <person name="Terasawa K."/>
            <person name="Tsugane M."/>
            <person name="Tsuji K."/>
            <person name="Ueda S."/>
            <person name="Waki K."/>
            <person name="Yamagata H."/>
            <person name="Yamamoto M."/>
            <person name="Yamamoto S."/>
            <person name="Yamane H."/>
            <person name="Yoshiki S."/>
            <person name="Yoshihara R."/>
            <person name="Yukawa K."/>
            <person name="Zhong H."/>
            <person name="Yano M."/>
            <person name="Yuan Q."/>
            <person name="Ouyang S."/>
            <person name="Liu J."/>
            <person name="Jones K.M."/>
            <person name="Gansberger K."/>
            <person name="Moffat K."/>
            <person name="Hill J."/>
            <person name="Bera J."/>
            <person name="Fadrosh D."/>
            <person name="Jin S."/>
            <person name="Johri S."/>
            <person name="Kim M."/>
            <person name="Overton L."/>
            <person name="Reardon M."/>
            <person name="Tsitrin T."/>
            <person name="Vuong H."/>
            <person name="Weaver B."/>
            <person name="Ciecko A."/>
            <person name="Tallon L."/>
            <person name="Jackson J."/>
            <person name="Pai G."/>
            <person name="Aken S.V."/>
            <person name="Utterback T."/>
            <person name="Reidmuller S."/>
            <person name="Feldblyum T."/>
            <person name="Hsiao J."/>
            <person name="Zismann V."/>
            <person name="Iobst S."/>
            <person name="de Vazeille A.R."/>
            <person name="Buell C.R."/>
            <person name="Ying K."/>
            <person name="Li Y."/>
            <person name="Lu T."/>
            <person name="Huang Y."/>
            <person name="Zhao Q."/>
            <person name="Feng Q."/>
            <person name="Zhang L."/>
            <person name="Zhu J."/>
            <person name="Weng Q."/>
            <person name="Mu J."/>
            <person name="Lu Y."/>
            <person name="Fan D."/>
            <person name="Liu Y."/>
            <person name="Guan J."/>
            <person name="Zhang Y."/>
            <person name="Yu S."/>
            <person name="Liu X."/>
            <person name="Zhang Y."/>
            <person name="Hong G."/>
            <person name="Han B."/>
            <person name="Choisne N."/>
            <person name="Demange N."/>
            <person name="Orjeda G."/>
            <person name="Samain S."/>
            <person name="Cattolico L."/>
            <person name="Pelletier E."/>
            <person name="Couloux A."/>
            <person name="Segurens B."/>
            <person name="Wincker P."/>
            <person name="D'Hont A."/>
            <person name="Scarpelli C."/>
            <person name="Weissenbach J."/>
            <person name="Salanoubat M."/>
            <person name="Quetier F."/>
            <person name="Yu Y."/>
            <person name="Kim H.R."/>
            <person name="Rambo T."/>
            <person name="Currie J."/>
            <person name="Collura K."/>
            <person name="Luo M."/>
            <person name="Yang T."/>
            <person name="Ammiraju J.S.S."/>
            <person name="Engler F."/>
            <person name="Soderlund C."/>
            <person name="Wing R.A."/>
            <person name="Palmer L.E."/>
            <person name="de la Bastide M."/>
            <person name="Spiegel L."/>
            <person name="Nascimento L."/>
            <person name="Zutavern T."/>
            <person name="O'Shaughnessy A."/>
            <person name="Dike S."/>
            <person name="Dedhia N."/>
            <person name="Preston R."/>
            <person name="Balija V."/>
            <person name="McCombie W.R."/>
            <person name="Chow T."/>
            <person name="Chen H."/>
            <person name="Chung M."/>
            <person name="Chen C."/>
            <person name="Shaw J."/>
            <person name="Wu H."/>
            <person name="Hsiao K."/>
            <person name="Chao Y."/>
            <person name="Chu M."/>
            <person name="Cheng C."/>
            <person name="Hour A."/>
            <person name="Lee P."/>
            <person name="Lin S."/>
            <person name="Lin Y."/>
            <person name="Liou J."/>
            <person name="Liu S."/>
            <person name="Hsing Y."/>
            <person name="Raghuvanshi S."/>
            <person name="Mohanty A."/>
            <person name="Bharti A.K."/>
            <person name="Gaur A."/>
            <person name="Gupta V."/>
            <person name="Kumar D."/>
            <person name="Ravi V."/>
            <person name="Vij S."/>
            <person name="Kapur A."/>
            <person name="Khurana P."/>
            <person name="Khurana P."/>
            <person name="Khurana J.P."/>
            <person name="Tyagi A.K."/>
            <person name="Gaikwad K."/>
            <person name="Singh A."/>
            <person name="Dalal V."/>
            <person name="Srivastava S."/>
            <person name="Dixit A."/>
            <person name="Pal A.K."/>
            <person name="Ghazi I.A."/>
            <person name="Yadav M."/>
            <person name="Pandit A."/>
            <person name="Bhargava A."/>
            <person name="Sureshbabu K."/>
            <person name="Batra K."/>
            <person name="Sharma T.R."/>
            <person name="Mohapatra T."/>
            <person name="Singh N.K."/>
            <person name="Messing J."/>
            <person name="Nelson A.B."/>
            <person name="Fuks G."/>
            <person name="Kavchok S."/>
            <person name="Keizer G."/>
            <person name="Linton E."/>
            <person name="Llaca V."/>
            <person name="Song R."/>
            <person name="Tanyolac B."/>
            <person name="Young S."/>
            <person name="Ho-Il K."/>
            <person name="Hahn J.H."/>
            <person name="Sangsakoo G."/>
            <person name="Vanavichit A."/>
            <person name="de Mattos Luiz.A.T."/>
            <person name="Zimmer P.D."/>
            <person name="Malone G."/>
            <person name="Dellagostin O."/>
            <person name="de Oliveira A.C."/>
            <person name="Bevan M."/>
            <person name="Bancroft I."/>
            <person name="Minx P."/>
            <person name="Cordum H."/>
            <person name="Wilson R."/>
            <person name="Cheng Z."/>
            <person name="Jin W."/>
            <person name="Jiang J."/>
            <person name="Leong S.A."/>
            <person name="Iwama H."/>
            <person name="Gojobori T."/>
            <person name="Itoh T."/>
            <person name="Niimura Y."/>
            <person name="Fujii Y."/>
            <person name="Habara T."/>
            <person name="Sakai H."/>
            <person name="Sato Y."/>
            <person name="Wilson G."/>
            <person name="Kumar K."/>
            <person name="McCouch S."/>
            <person name="Juretic N."/>
            <person name="Hoen D."/>
            <person name="Wright S."/>
            <person name="Bruskiewich R."/>
            <person name="Bureau T."/>
            <person name="Miyao A."/>
            <person name="Hirochika H."/>
            <person name="Nishikawa T."/>
            <person name="Kadowaki K."/>
            <person name="Sugiura M."/>
            <person name="Burr B."/>
            <person name="Sasaki T."/>
        </authorList>
    </citation>
    <scope>NUCLEOTIDE SEQUENCE [LARGE SCALE GENOMIC DNA]</scope>
    <source>
        <strain evidence="2">cv. Nipponbare</strain>
    </source>
</reference>
<gene>
    <name evidence="1" type="primary">OSJNBa0027N13.137</name>
</gene>
<name>Q84YQ8_ORYSJ</name>
<dbReference type="EMBL" id="AP005641">
    <property type="protein sequence ID" value="BAC57384.1"/>
    <property type="molecule type" value="Genomic_DNA"/>
</dbReference>
<protein>
    <submittedName>
        <fullName evidence="1">Uncharacterized protein</fullName>
    </submittedName>
</protein>
<reference evidence="2" key="2">
    <citation type="journal article" date="2008" name="Nucleic Acids Res.">
        <title>The rice annotation project database (RAP-DB): 2008 update.</title>
        <authorList>
            <consortium name="The rice annotation project (RAP)"/>
        </authorList>
    </citation>
    <scope>GENOME REANNOTATION</scope>
    <source>
        <strain evidence="2">cv. Nipponbare</strain>
    </source>
</reference>
<sequence>MVPPAKRAVPSRSCEAGAACSSVPVIQSHGTDTVPRSTTFLLAHSSPPNGCRPFSTRYRHCAAHPPSVTDMASNPAHPRRA</sequence>
<dbReference type="AlphaFoldDB" id="Q84YQ8"/>
<accession>Q84YQ8</accession>
<proteinExistence type="predicted"/>